<dbReference type="SUPFAM" id="SSF82861">
    <property type="entry name" value="Mechanosensitive channel protein MscS (YggB), transmembrane region"/>
    <property type="match status" value="1"/>
</dbReference>
<accession>A0A1I6Z413</accession>
<dbReference type="AlphaFoldDB" id="A0A1I6Z413"/>
<keyword evidence="13" id="KW-1185">Reference proteome</keyword>
<evidence type="ECO:0000256" key="5">
    <source>
        <dbReference type="ARBA" id="ARBA00022989"/>
    </source>
</evidence>
<feature type="transmembrane region" description="Helical" evidence="8">
    <location>
        <begin position="232"/>
        <end position="261"/>
    </location>
</feature>
<feature type="transmembrane region" description="Helical" evidence="8">
    <location>
        <begin position="562"/>
        <end position="585"/>
    </location>
</feature>
<feature type="transmembrane region" description="Helical" evidence="8">
    <location>
        <begin position="193"/>
        <end position="211"/>
    </location>
</feature>
<feature type="signal peptide" evidence="9">
    <location>
        <begin position="1"/>
        <end position="20"/>
    </location>
</feature>
<dbReference type="Pfam" id="PF00924">
    <property type="entry name" value="MS_channel_2nd"/>
    <property type="match status" value="1"/>
</dbReference>
<evidence type="ECO:0000313" key="12">
    <source>
        <dbReference type="EMBL" id="SFT57466.1"/>
    </source>
</evidence>
<keyword evidence="6 8" id="KW-0472">Membrane</keyword>
<dbReference type="Proteomes" id="UP000182466">
    <property type="component" value="Unassembled WGS sequence"/>
</dbReference>
<evidence type="ECO:0000256" key="9">
    <source>
        <dbReference type="SAM" id="SignalP"/>
    </source>
</evidence>
<feature type="transmembrane region" description="Helical" evidence="8">
    <location>
        <begin position="473"/>
        <end position="496"/>
    </location>
</feature>
<dbReference type="InterPro" id="IPR006686">
    <property type="entry name" value="MscS_channel_CS"/>
</dbReference>
<keyword evidence="7" id="KW-0175">Coiled coil</keyword>
<feature type="domain" description="Mechanosensitive ion channel MscS C-terminal" evidence="11">
    <location>
        <begin position="683"/>
        <end position="764"/>
    </location>
</feature>
<feature type="transmembrane region" description="Helical" evidence="8">
    <location>
        <begin position="432"/>
        <end position="452"/>
    </location>
</feature>
<feature type="chain" id="PRO_5010217012" evidence="9">
    <location>
        <begin position="21"/>
        <end position="800"/>
    </location>
</feature>
<evidence type="ECO:0000256" key="6">
    <source>
        <dbReference type="ARBA" id="ARBA00023136"/>
    </source>
</evidence>
<feature type="transmembrane region" description="Helical" evidence="8">
    <location>
        <begin position="516"/>
        <end position="541"/>
    </location>
</feature>
<protein>
    <submittedName>
        <fullName evidence="12">Small-conductance mechanosensitive channel</fullName>
    </submittedName>
</protein>
<evidence type="ECO:0000259" key="10">
    <source>
        <dbReference type="Pfam" id="PF00924"/>
    </source>
</evidence>
<keyword evidence="5 8" id="KW-1133">Transmembrane helix</keyword>
<feature type="transmembrane region" description="Helical" evidence="8">
    <location>
        <begin position="399"/>
        <end position="420"/>
    </location>
</feature>
<evidence type="ECO:0000256" key="1">
    <source>
        <dbReference type="ARBA" id="ARBA00004651"/>
    </source>
</evidence>
<proteinExistence type="inferred from homology"/>
<comment type="similarity">
    <text evidence="2">Belongs to the MscS (TC 1.A.23) family.</text>
</comment>
<evidence type="ECO:0000313" key="13">
    <source>
        <dbReference type="Proteomes" id="UP000182466"/>
    </source>
</evidence>
<dbReference type="OrthoDB" id="9799209at2"/>
<feature type="domain" description="Mechanosensitive ion channel MscS" evidence="10">
    <location>
        <begin position="607"/>
        <end position="673"/>
    </location>
</feature>
<evidence type="ECO:0000256" key="8">
    <source>
        <dbReference type="SAM" id="Phobius"/>
    </source>
</evidence>
<comment type="subcellular location">
    <subcellularLocation>
        <location evidence="1">Cell membrane</location>
        <topology evidence="1">Multi-pass membrane protein</topology>
    </subcellularLocation>
</comment>
<organism evidence="12 13">
    <name type="scientific">Sedimentitalea nanhaiensis</name>
    <dbReference type="NCBI Taxonomy" id="999627"/>
    <lineage>
        <taxon>Bacteria</taxon>
        <taxon>Pseudomonadati</taxon>
        <taxon>Pseudomonadota</taxon>
        <taxon>Alphaproteobacteria</taxon>
        <taxon>Rhodobacterales</taxon>
        <taxon>Paracoccaceae</taxon>
        <taxon>Sedimentitalea</taxon>
    </lineage>
</organism>
<dbReference type="PANTHER" id="PTHR30347:SF1">
    <property type="entry name" value="MECHANOSENSITIVE CHANNEL MSCK"/>
    <property type="match status" value="1"/>
</dbReference>
<dbReference type="InterPro" id="IPR049278">
    <property type="entry name" value="MS_channel_C"/>
</dbReference>
<evidence type="ECO:0000259" key="11">
    <source>
        <dbReference type="Pfam" id="PF21082"/>
    </source>
</evidence>
<dbReference type="PANTHER" id="PTHR30347">
    <property type="entry name" value="POTASSIUM CHANNEL RELATED"/>
    <property type="match status" value="1"/>
</dbReference>
<dbReference type="InterPro" id="IPR010920">
    <property type="entry name" value="LSM_dom_sf"/>
</dbReference>
<dbReference type="RefSeq" id="WP_051372420.1">
    <property type="nucleotide sequence ID" value="NZ_FPAW01000003.1"/>
</dbReference>
<dbReference type="PROSITE" id="PS01246">
    <property type="entry name" value="UPF0003"/>
    <property type="match status" value="1"/>
</dbReference>
<dbReference type="GO" id="GO:0008381">
    <property type="term" value="F:mechanosensitive monoatomic ion channel activity"/>
    <property type="evidence" value="ECO:0007669"/>
    <property type="project" value="UniProtKB-ARBA"/>
</dbReference>
<dbReference type="SUPFAM" id="SSF82689">
    <property type="entry name" value="Mechanosensitive channel protein MscS (YggB), C-terminal domain"/>
    <property type="match status" value="1"/>
</dbReference>
<evidence type="ECO:0000256" key="3">
    <source>
        <dbReference type="ARBA" id="ARBA00022475"/>
    </source>
</evidence>
<dbReference type="Gene3D" id="2.30.30.60">
    <property type="match status" value="1"/>
</dbReference>
<feature type="transmembrane region" description="Helical" evidence="8">
    <location>
        <begin position="273"/>
        <end position="294"/>
    </location>
</feature>
<keyword evidence="4 8" id="KW-0812">Transmembrane</keyword>
<dbReference type="eggNOG" id="COG3264">
    <property type="taxonomic scope" value="Bacteria"/>
</dbReference>
<feature type="transmembrane region" description="Helical" evidence="8">
    <location>
        <begin position="591"/>
        <end position="620"/>
    </location>
</feature>
<dbReference type="InterPro" id="IPR052702">
    <property type="entry name" value="MscS-like_channel"/>
</dbReference>
<dbReference type="InterPro" id="IPR006685">
    <property type="entry name" value="MscS_channel_2nd"/>
</dbReference>
<sequence>MRRTLLILTFLLLPFSLANAQESAPIDQPAAVIARAENAIEAGRASVDALNALRSDLDAIRESASDIVSAGSVEARTIEAQIEALGPAPAEGESEPDAIAIRRTELTNQLAEANQPIREAQEQLNQVELLIHELDSLIRRKTTTQMLQRFPSILMPGTLTKAAVELAEAGDELADDIASGFQTDDFRARKREILFGATILAVIGLALVFGVRWVQSRFLDRSFERTARGKRLFWAVLSSLAGLVLPLLGMAALASIVPLLGIVSRIVEYSGQFVLHILVVIVIANWLGQTVFAPTAPSRRLVQLDDQMSQRGLHLCRALGLVEAAELFAEALAIGLLVNQETISVIAVPIILLVSILLWQLAALLRRGIKQRQAAEMAQTSESESESESDGVGATSKGLVNLLIFLLRATAIVIVPMILAGYVNLARHISDAMVMTTALLGFVLFVYAIIVVGIRSIPRRGAAEADAEDPLPLLPFVVGFLLSLGILPVLAIIWGARTADVAETWRLVTEGVEVGGVTLSLGIVVSLVVVFFLGAIATRWIQRGLRETVLPRTRLDPGARNALVTGIGYAGLTLSALIAASAAGLSMSSLAVVAGALSLGIGFGLQTIVSNFVSGIILLIERPIAEGDWIEVSGYSGIVKKIAVRSTQISTFDKHDVILPNQDLIAGAVKNMTLSSRHGRLIVPVGVAYGSDLEKTKEILEQAAADQPTLLKYPAPTVLFRGLGDSSLDFELRCYLDDVDNLLGTQSDLLFRIYTDLNKAGIEIPFPQRDVNLRGASLSELKPLLQPEASGEDGDDTRIA</sequence>
<evidence type="ECO:0000256" key="2">
    <source>
        <dbReference type="ARBA" id="ARBA00008017"/>
    </source>
</evidence>
<dbReference type="Gene3D" id="3.30.70.100">
    <property type="match status" value="1"/>
</dbReference>
<feature type="transmembrane region" description="Helical" evidence="8">
    <location>
        <begin position="315"/>
        <end position="337"/>
    </location>
</feature>
<dbReference type="Gene3D" id="1.10.287.1260">
    <property type="match status" value="1"/>
</dbReference>
<feature type="transmembrane region" description="Helical" evidence="8">
    <location>
        <begin position="343"/>
        <end position="365"/>
    </location>
</feature>
<dbReference type="SUPFAM" id="SSF50182">
    <property type="entry name" value="Sm-like ribonucleoproteins"/>
    <property type="match status" value="1"/>
</dbReference>
<evidence type="ECO:0000256" key="7">
    <source>
        <dbReference type="SAM" id="Coils"/>
    </source>
</evidence>
<keyword evidence="3" id="KW-1003">Cell membrane</keyword>
<feature type="coiled-coil region" evidence="7">
    <location>
        <begin position="103"/>
        <end position="140"/>
    </location>
</feature>
<evidence type="ECO:0000256" key="4">
    <source>
        <dbReference type="ARBA" id="ARBA00022692"/>
    </source>
</evidence>
<dbReference type="EMBL" id="FPAW01000003">
    <property type="protein sequence ID" value="SFT57466.1"/>
    <property type="molecule type" value="Genomic_DNA"/>
</dbReference>
<dbReference type="STRING" id="999627.SAMN05216236_103213"/>
<dbReference type="Pfam" id="PF21082">
    <property type="entry name" value="MS_channel_3rd"/>
    <property type="match status" value="1"/>
</dbReference>
<dbReference type="InterPro" id="IPR011014">
    <property type="entry name" value="MscS_channel_TM-2"/>
</dbReference>
<dbReference type="InterPro" id="IPR011066">
    <property type="entry name" value="MscS_channel_C_sf"/>
</dbReference>
<dbReference type="InterPro" id="IPR023408">
    <property type="entry name" value="MscS_beta-dom_sf"/>
</dbReference>
<dbReference type="GO" id="GO:0005886">
    <property type="term" value="C:plasma membrane"/>
    <property type="evidence" value="ECO:0007669"/>
    <property type="project" value="UniProtKB-SubCell"/>
</dbReference>
<name>A0A1I6Z413_9RHOB</name>
<keyword evidence="9" id="KW-0732">Signal</keyword>
<gene>
    <name evidence="12" type="ORF">SAMN05216236_103213</name>
</gene>
<reference evidence="12 13" key="1">
    <citation type="submission" date="2016-10" db="EMBL/GenBank/DDBJ databases">
        <authorList>
            <person name="de Groot N.N."/>
        </authorList>
    </citation>
    <scope>NUCLEOTIDE SEQUENCE [LARGE SCALE GENOMIC DNA]</scope>
    <source>
        <strain evidence="12 13">CGMCC 1.10959</strain>
    </source>
</reference>